<keyword evidence="1" id="KW-0472">Membrane</keyword>
<reference evidence="2" key="1">
    <citation type="submission" date="2015-12" db="EMBL/GenBank/DDBJ databases">
        <title>Gene expression during late stages of embryo sac development: a critical building block for successful pollen-pistil interactions.</title>
        <authorList>
            <person name="Liu Y."/>
            <person name="Joly V."/>
            <person name="Sabar M."/>
            <person name="Matton D.P."/>
        </authorList>
    </citation>
    <scope>NUCLEOTIDE SEQUENCE</scope>
</reference>
<dbReference type="AlphaFoldDB" id="A0A0V0H889"/>
<protein>
    <submittedName>
        <fullName evidence="2">Putative ovule protein</fullName>
    </submittedName>
</protein>
<evidence type="ECO:0000256" key="1">
    <source>
        <dbReference type="SAM" id="Phobius"/>
    </source>
</evidence>
<keyword evidence="1" id="KW-0812">Transmembrane</keyword>
<dbReference type="EMBL" id="GEDG01024125">
    <property type="protein sequence ID" value="JAP16215.1"/>
    <property type="molecule type" value="Transcribed_RNA"/>
</dbReference>
<name>A0A0V0H889_SOLCH</name>
<sequence length="119" mass="13516">MTIPNLRHVGPIWVSSSYQEFFHTHGSIPTLDKTSPTHTLVVSMLELSLGIFVIFITTVTTLRLILMMMMLLQIHPQINPTTTTPTATIICIHGCQHSHISLCHTQPQLLNRLWLLQKH</sequence>
<evidence type="ECO:0000313" key="2">
    <source>
        <dbReference type="EMBL" id="JAP16215.1"/>
    </source>
</evidence>
<feature type="transmembrane region" description="Helical" evidence="1">
    <location>
        <begin position="47"/>
        <end position="66"/>
    </location>
</feature>
<organism evidence="2">
    <name type="scientific">Solanum chacoense</name>
    <name type="common">Chaco potato</name>
    <dbReference type="NCBI Taxonomy" id="4108"/>
    <lineage>
        <taxon>Eukaryota</taxon>
        <taxon>Viridiplantae</taxon>
        <taxon>Streptophyta</taxon>
        <taxon>Embryophyta</taxon>
        <taxon>Tracheophyta</taxon>
        <taxon>Spermatophyta</taxon>
        <taxon>Magnoliopsida</taxon>
        <taxon>eudicotyledons</taxon>
        <taxon>Gunneridae</taxon>
        <taxon>Pentapetalae</taxon>
        <taxon>asterids</taxon>
        <taxon>lamiids</taxon>
        <taxon>Solanales</taxon>
        <taxon>Solanaceae</taxon>
        <taxon>Solanoideae</taxon>
        <taxon>Solaneae</taxon>
        <taxon>Solanum</taxon>
    </lineage>
</organism>
<keyword evidence="1" id="KW-1133">Transmembrane helix</keyword>
<accession>A0A0V0H889</accession>
<proteinExistence type="predicted"/>